<dbReference type="AlphaFoldDB" id="A0AAE0L7B0"/>
<dbReference type="EMBL" id="LGRX02007656">
    <property type="protein sequence ID" value="KAK3274562.1"/>
    <property type="molecule type" value="Genomic_DNA"/>
</dbReference>
<evidence type="ECO:0000256" key="1">
    <source>
        <dbReference type="SAM" id="MobiDB-lite"/>
    </source>
</evidence>
<protein>
    <submittedName>
        <fullName evidence="3">Uncharacterized protein</fullName>
    </submittedName>
</protein>
<proteinExistence type="predicted"/>
<reference evidence="3 4" key="1">
    <citation type="journal article" date="2015" name="Genome Biol. Evol.">
        <title>Comparative Genomics of a Bacterivorous Green Alga Reveals Evolutionary Causalities and Consequences of Phago-Mixotrophic Mode of Nutrition.</title>
        <authorList>
            <person name="Burns J.A."/>
            <person name="Paasch A."/>
            <person name="Narechania A."/>
            <person name="Kim E."/>
        </authorList>
    </citation>
    <scope>NUCLEOTIDE SEQUENCE [LARGE SCALE GENOMIC DNA]</scope>
    <source>
        <strain evidence="3 4">PLY_AMNH</strain>
    </source>
</reference>
<name>A0AAE0L7B0_9CHLO</name>
<accession>A0AAE0L7B0</accession>
<sequence>MLVTILLLCSTYSEFVGSSVVSKRPLDSVAIPGGVDDDAVKGDSDYSYDMLGNGSQSRPSGYSEVQQNLGRVKQSLQAASLTFAGNRATSVGNLQARRRLTSHITGQWRLTCPSQAAQATSQGKDFLFDCYDYFSGICDLSCTCCVSAACYCGLPRSQVARAEVSQQSISEENSAADSLTGDLFTPDEYEYTPLNNFRCKQAYLVSKEAYDVTFLECQGSCDFDSRCNYFLHAAGTCYKHADCNEYYTASGFITHRKNANKDADITYYSSGISSDDTAHDDVQGFPPTSQSSSEVDDTSGKPSAFPEAITATGIQEGNICASEVQILYNGVGVYSAEKEALVGTQTENIECSRRRFLASQVEEPAHPSDTSKFELEVVCKTGVIGTASDCYATWRDPLVRGGELLMAYAIGGDRLAEPVHPIRFIWTEWPYMIVRAVLRAGRKAKLGAEGEADKASLRQSRVVETPSGSVQVERTEDLEVSDPGQVAHRLFPLSVRIRTQPQAGCDLCGKVAHLYGDNQAVLVAMLAHVTSHDPALMRRRMRCLWTLLNLNDIELQASGGTHCEGVDLLAYDLCGENNWINPLGGLLDEVAHKLREEGAGGTVVAPYWPD</sequence>
<keyword evidence="2" id="KW-0732">Signal</keyword>
<organism evidence="3 4">
    <name type="scientific">Cymbomonas tetramitiformis</name>
    <dbReference type="NCBI Taxonomy" id="36881"/>
    <lineage>
        <taxon>Eukaryota</taxon>
        <taxon>Viridiplantae</taxon>
        <taxon>Chlorophyta</taxon>
        <taxon>Pyramimonadophyceae</taxon>
        <taxon>Pyramimonadales</taxon>
        <taxon>Pyramimonadaceae</taxon>
        <taxon>Cymbomonas</taxon>
    </lineage>
</organism>
<feature type="signal peptide" evidence="2">
    <location>
        <begin position="1"/>
        <end position="18"/>
    </location>
</feature>
<feature type="region of interest" description="Disordered" evidence="1">
    <location>
        <begin position="277"/>
        <end position="303"/>
    </location>
</feature>
<evidence type="ECO:0000313" key="3">
    <source>
        <dbReference type="EMBL" id="KAK3274562.1"/>
    </source>
</evidence>
<evidence type="ECO:0000256" key="2">
    <source>
        <dbReference type="SAM" id="SignalP"/>
    </source>
</evidence>
<evidence type="ECO:0000313" key="4">
    <source>
        <dbReference type="Proteomes" id="UP001190700"/>
    </source>
</evidence>
<feature type="chain" id="PRO_5041901800" evidence="2">
    <location>
        <begin position="19"/>
        <end position="610"/>
    </location>
</feature>
<gene>
    <name evidence="3" type="ORF">CYMTET_17259</name>
</gene>
<dbReference type="Proteomes" id="UP001190700">
    <property type="component" value="Unassembled WGS sequence"/>
</dbReference>
<comment type="caution">
    <text evidence="3">The sequence shown here is derived from an EMBL/GenBank/DDBJ whole genome shotgun (WGS) entry which is preliminary data.</text>
</comment>
<keyword evidence="4" id="KW-1185">Reference proteome</keyword>